<feature type="non-terminal residue" evidence="1">
    <location>
        <position position="1"/>
    </location>
</feature>
<keyword evidence="2" id="KW-1185">Reference proteome</keyword>
<dbReference type="Proteomes" id="UP000749559">
    <property type="component" value="Unassembled WGS sequence"/>
</dbReference>
<dbReference type="CDD" id="cd00229">
    <property type="entry name" value="SGNH_hydrolase"/>
    <property type="match status" value="1"/>
</dbReference>
<dbReference type="OrthoDB" id="544608at2759"/>
<evidence type="ECO:0000313" key="1">
    <source>
        <dbReference type="EMBL" id="CAH1792751.1"/>
    </source>
</evidence>
<dbReference type="InterPro" id="IPR036514">
    <property type="entry name" value="SGNH_hydro_sf"/>
</dbReference>
<organism evidence="1 2">
    <name type="scientific">Owenia fusiformis</name>
    <name type="common">Polychaete worm</name>
    <dbReference type="NCBI Taxonomy" id="6347"/>
    <lineage>
        <taxon>Eukaryota</taxon>
        <taxon>Metazoa</taxon>
        <taxon>Spiralia</taxon>
        <taxon>Lophotrochozoa</taxon>
        <taxon>Annelida</taxon>
        <taxon>Polychaeta</taxon>
        <taxon>Sedentaria</taxon>
        <taxon>Canalipalpata</taxon>
        <taxon>Sabellida</taxon>
        <taxon>Oweniida</taxon>
        <taxon>Oweniidae</taxon>
        <taxon>Owenia</taxon>
    </lineage>
</organism>
<reference evidence="1" key="1">
    <citation type="submission" date="2022-03" db="EMBL/GenBank/DDBJ databases">
        <authorList>
            <person name="Martin C."/>
        </authorList>
    </citation>
    <scope>NUCLEOTIDE SEQUENCE</scope>
</reference>
<name>A0A8J1UM04_OWEFU</name>
<sequence length="598" mass="68660">SRQIKIILCTILLILFSLYIIYSQNIRDKTGIVHKIHAKISKNDNHVEGDDTISDKIYRETIKGESEIRDKYLKPAFDGGKILKELSKVFLKEDIFKEEKLSKVASKMDRIINYTRTLLLHEAKLDDITFQMMKNSLKNTGELEVFDRIWQKSNGNISITVVGGSASCIPSKLRGKPIATDVSSVRQSKKYFEIVSWFLKKLLGTHVSINNCAIGGTTSIYTSYCWRNFISDDTDLVLVEFAINDDGFRMNKFRRWPWLNNDPYHGIESLIRHVKSLPLEHQPVLILSNLIRPSLLYDPTNPSCLTTEDTHYLPIAKAYGVMSISWKEAVCASAHANRTRFRIADLANRNGSDGIHPSAKGHRQLGFLIAYGILAAYEQHVVNKHQVNRTTPQGKQDISQIHIPSSYSLLPQPFSKNIWKRDPSCFYTTWQNTRCNSNLDSIRICLIYPNNVTTQPDIHTVYTIRLDKLETHRIVFKCHIQPKVYKPNGENKIRLAFALRGHYNVTTQVIIQGLENHKETQMTYLNETFSILAYPINGTSVVEFSNVIDIQEQEFYITLIDIIEDVDDAQNQFPFLGILIGFLDENIKYKTEMYKTNK</sequence>
<dbReference type="AlphaFoldDB" id="A0A8J1UM04"/>
<feature type="non-terminal residue" evidence="1">
    <location>
        <position position="598"/>
    </location>
</feature>
<dbReference type="SUPFAM" id="SSF52266">
    <property type="entry name" value="SGNH hydrolase"/>
    <property type="match status" value="1"/>
</dbReference>
<dbReference type="PANTHER" id="PTHR34407:SF1">
    <property type="entry name" value="SGNH HYDROLASE-TYPE ESTERASE DOMAIN-CONTAINING PROTEIN"/>
    <property type="match status" value="1"/>
</dbReference>
<accession>A0A8J1UM04</accession>
<evidence type="ECO:0000313" key="2">
    <source>
        <dbReference type="Proteomes" id="UP000749559"/>
    </source>
</evidence>
<dbReference type="Gene3D" id="3.40.50.1110">
    <property type="entry name" value="SGNH hydrolase"/>
    <property type="match status" value="1"/>
</dbReference>
<proteinExistence type="predicted"/>
<dbReference type="PANTHER" id="PTHR34407">
    <property type="entry name" value="EXPRESSED PROTEIN"/>
    <property type="match status" value="1"/>
</dbReference>
<comment type="caution">
    <text evidence="1">The sequence shown here is derived from an EMBL/GenBank/DDBJ whole genome shotgun (WGS) entry which is preliminary data.</text>
</comment>
<protein>
    <submittedName>
        <fullName evidence="1">Uncharacterized protein</fullName>
    </submittedName>
</protein>
<gene>
    <name evidence="1" type="ORF">OFUS_LOCUS17685</name>
</gene>
<dbReference type="EMBL" id="CAIIXF020000008">
    <property type="protein sequence ID" value="CAH1792751.1"/>
    <property type="molecule type" value="Genomic_DNA"/>
</dbReference>